<gene>
    <name evidence="3" type="ORF">KQX54_001530</name>
</gene>
<keyword evidence="1" id="KW-0732">Signal</keyword>
<comment type="caution">
    <text evidence="3">The sequence shown here is derived from an EMBL/GenBank/DDBJ whole genome shotgun (WGS) entry which is preliminary data.</text>
</comment>
<dbReference type="Proteomes" id="UP000826195">
    <property type="component" value="Unassembled WGS sequence"/>
</dbReference>
<protein>
    <recommendedName>
        <fullName evidence="2">EB domain-containing protein</fullName>
    </recommendedName>
</protein>
<keyword evidence="4" id="KW-1185">Reference proteome</keyword>
<feature type="chain" id="PRO_5043776026" description="EB domain-containing protein" evidence="1">
    <location>
        <begin position="22"/>
        <end position="259"/>
    </location>
</feature>
<name>A0AAV7IB30_COTGL</name>
<feature type="domain" description="EB" evidence="2">
    <location>
        <begin position="221"/>
        <end position="256"/>
    </location>
</feature>
<organism evidence="3 4">
    <name type="scientific">Cotesia glomerata</name>
    <name type="common">Lepidopteran parasitic wasp</name>
    <name type="synonym">Apanteles glomeratus</name>
    <dbReference type="NCBI Taxonomy" id="32391"/>
    <lineage>
        <taxon>Eukaryota</taxon>
        <taxon>Metazoa</taxon>
        <taxon>Ecdysozoa</taxon>
        <taxon>Arthropoda</taxon>
        <taxon>Hexapoda</taxon>
        <taxon>Insecta</taxon>
        <taxon>Pterygota</taxon>
        <taxon>Neoptera</taxon>
        <taxon>Endopterygota</taxon>
        <taxon>Hymenoptera</taxon>
        <taxon>Apocrita</taxon>
        <taxon>Ichneumonoidea</taxon>
        <taxon>Braconidae</taxon>
        <taxon>Microgastrinae</taxon>
        <taxon>Cotesia</taxon>
    </lineage>
</organism>
<dbReference type="PANTHER" id="PTHR39069">
    <property type="entry name" value="ECDYSONE-INDUCIBLE GENE E1, ISOFORM A"/>
    <property type="match status" value="1"/>
</dbReference>
<dbReference type="EMBL" id="JAHXZJ010000747">
    <property type="protein sequence ID" value="KAH0557203.1"/>
    <property type="molecule type" value="Genomic_DNA"/>
</dbReference>
<dbReference type="InterPro" id="IPR006149">
    <property type="entry name" value="EB_dom"/>
</dbReference>
<accession>A0AAV7IB30</accession>
<evidence type="ECO:0000256" key="1">
    <source>
        <dbReference type="SAM" id="SignalP"/>
    </source>
</evidence>
<evidence type="ECO:0000313" key="4">
    <source>
        <dbReference type="Proteomes" id="UP000826195"/>
    </source>
</evidence>
<feature type="signal peptide" evidence="1">
    <location>
        <begin position="1"/>
        <end position="21"/>
    </location>
</feature>
<evidence type="ECO:0000259" key="2">
    <source>
        <dbReference type="Pfam" id="PF01683"/>
    </source>
</evidence>
<dbReference type="AlphaFoldDB" id="A0AAV7IB30"/>
<sequence length="259" mass="28859">MQRQNAAIILVSIALIFSVNAEDKSEILTDCVPFGEVCHLHRPCCGNYKCDLTDTFGRFECQEKVKLGDTCRNTDDCVDIVHSVCTKKKCQCRQNLLGTSCQADYDCQYIPNAICIDKICVCKPNTFALTPSACTHLLNTSCSSSADCDVEASHCFENKCQCKPEWVALTDMTCVEHSAVYDCKEDFECGETWRTRCHQNKCVCNANHIAVSELTCLPILDGTCWRDDQCMTKNSHCDGSWCQCKPGFVSVAKNMCVLS</sequence>
<dbReference type="PANTHER" id="PTHR39069:SF8">
    <property type="entry name" value="FI17111P1"/>
    <property type="match status" value="1"/>
</dbReference>
<evidence type="ECO:0000313" key="3">
    <source>
        <dbReference type="EMBL" id="KAH0557203.1"/>
    </source>
</evidence>
<proteinExistence type="predicted"/>
<dbReference type="Pfam" id="PF01683">
    <property type="entry name" value="EB"/>
    <property type="match status" value="1"/>
</dbReference>
<reference evidence="3 4" key="1">
    <citation type="journal article" date="2021" name="J. Hered.">
        <title>A chromosome-level genome assembly of the parasitoid wasp, Cotesia glomerata (Hymenoptera: Braconidae).</title>
        <authorList>
            <person name="Pinto B.J."/>
            <person name="Weis J.J."/>
            <person name="Gamble T."/>
            <person name="Ode P.J."/>
            <person name="Paul R."/>
            <person name="Zaspel J.M."/>
        </authorList>
    </citation>
    <scope>NUCLEOTIDE SEQUENCE [LARGE SCALE GENOMIC DNA]</scope>
    <source>
        <strain evidence="3">CgM1</strain>
    </source>
</reference>